<evidence type="ECO:0000313" key="1">
    <source>
        <dbReference type="EMBL" id="OEU39478.1"/>
    </source>
</evidence>
<proteinExistence type="predicted"/>
<dbReference type="EMBL" id="JMMZ01000023">
    <property type="protein sequence ID" value="OEU39478.1"/>
    <property type="molecule type" value="Genomic_DNA"/>
</dbReference>
<dbReference type="Proteomes" id="UP000176236">
    <property type="component" value="Chromosome"/>
</dbReference>
<protein>
    <recommendedName>
        <fullName evidence="2">Prophage pi2 protein 38</fullName>
    </recommendedName>
</protein>
<reference evidence="1" key="1">
    <citation type="journal article" date="2016" name="Appl. Microbiol. Biotechnol.">
        <title>Adhesion of the genome-sequenced Lactococcus lactis subsp. cremoris IBB477 strain is mediated by specific molecular determinants.</title>
        <authorList>
            <person name="Radziwill-Bienkowska J.M."/>
            <person name="Le D.T."/>
            <person name="Szczesny P."/>
            <person name="Duviau M.P."/>
            <person name="Aleksandrzak-Piekarczyk T."/>
            <person name="Loubiere P."/>
            <person name="Mercier-Bonin M."/>
            <person name="Bardowski J.K."/>
            <person name="Kowalczyk M."/>
        </authorList>
    </citation>
    <scope>NUCLEOTIDE SEQUENCE [LARGE SCALE GENOMIC DNA]</scope>
    <source>
        <strain evidence="1">IBB477</strain>
    </source>
</reference>
<gene>
    <name evidence="1" type="ORF">AJ89_08300</name>
</gene>
<organism evidence="1">
    <name type="scientific">Lactococcus cremoris subsp. cremoris IBB477</name>
    <dbReference type="NCBI Taxonomy" id="1449093"/>
    <lineage>
        <taxon>Bacteria</taxon>
        <taxon>Bacillati</taxon>
        <taxon>Bacillota</taxon>
        <taxon>Bacilli</taxon>
        <taxon>Lactobacillales</taxon>
        <taxon>Streptococcaceae</taxon>
        <taxon>Lactococcus</taxon>
        <taxon>Lactococcus cremoris subsp. cremoris</taxon>
    </lineage>
</organism>
<dbReference type="RefSeq" id="WP_046124381.1">
    <property type="nucleotide sequence ID" value="NZ_CM007353.1"/>
</dbReference>
<sequence>MTLEELKVILDQTGLKVGYRLWAVGQAPPLPYILYYVDEEIGFKADNQIYTKNKDITIELYSNLKNEREEQKLEKLLDDNKIVYEIYESYLDSEKMYLRAYEINI</sequence>
<comment type="caution">
    <text evidence="1">The sequence shown here is derived from an EMBL/GenBank/DDBJ whole genome shotgun (WGS) entry which is preliminary data.</text>
</comment>
<evidence type="ECO:0008006" key="2">
    <source>
        <dbReference type="Google" id="ProtNLM"/>
    </source>
</evidence>
<dbReference type="AlphaFoldDB" id="A0A1E7G3D0"/>
<accession>A0A1E7G3D0</accession>
<name>A0A1E7G3D0_LACLC</name>